<name>A0ABQ6N562_9STRA</name>
<organism evidence="5 6">
    <name type="scientific">Tetraparma gracilis</name>
    <dbReference type="NCBI Taxonomy" id="2962635"/>
    <lineage>
        <taxon>Eukaryota</taxon>
        <taxon>Sar</taxon>
        <taxon>Stramenopiles</taxon>
        <taxon>Ochrophyta</taxon>
        <taxon>Bolidophyceae</taxon>
        <taxon>Parmales</taxon>
        <taxon>Triparmaceae</taxon>
        <taxon>Tetraparma</taxon>
    </lineage>
</organism>
<evidence type="ECO:0000256" key="3">
    <source>
        <dbReference type="ARBA" id="ARBA00022842"/>
    </source>
</evidence>
<dbReference type="InterPro" id="IPR046945">
    <property type="entry name" value="RHMD-like"/>
</dbReference>
<evidence type="ECO:0000313" key="6">
    <source>
        <dbReference type="Proteomes" id="UP001165060"/>
    </source>
</evidence>
<proteinExistence type="predicted"/>
<dbReference type="SUPFAM" id="SSF54826">
    <property type="entry name" value="Enolase N-terminal domain-like"/>
    <property type="match status" value="1"/>
</dbReference>
<dbReference type="Pfam" id="PF13378">
    <property type="entry name" value="MR_MLE_C"/>
    <property type="match status" value="1"/>
</dbReference>
<reference evidence="5 6" key="1">
    <citation type="journal article" date="2023" name="Commun. Biol.">
        <title>Genome analysis of Parmales, the sister group of diatoms, reveals the evolutionary specialization of diatoms from phago-mixotrophs to photoautotrophs.</title>
        <authorList>
            <person name="Ban H."/>
            <person name="Sato S."/>
            <person name="Yoshikawa S."/>
            <person name="Yamada K."/>
            <person name="Nakamura Y."/>
            <person name="Ichinomiya M."/>
            <person name="Sato N."/>
            <person name="Blanc-Mathieu R."/>
            <person name="Endo H."/>
            <person name="Kuwata A."/>
            <person name="Ogata H."/>
        </authorList>
    </citation>
    <scope>NUCLEOTIDE SEQUENCE [LARGE SCALE GENOMIC DNA]</scope>
</reference>
<comment type="cofactor">
    <cofactor evidence="1">
        <name>Mg(2+)</name>
        <dbReference type="ChEBI" id="CHEBI:18420"/>
    </cofactor>
</comment>
<protein>
    <recommendedName>
        <fullName evidence="4">Mandelate racemase/muconate lactonizing enzyme C-terminal domain-containing protein</fullName>
    </recommendedName>
</protein>
<evidence type="ECO:0000313" key="5">
    <source>
        <dbReference type="EMBL" id="GMI41176.1"/>
    </source>
</evidence>
<dbReference type="SMART" id="SM00922">
    <property type="entry name" value="MR_MLE"/>
    <property type="match status" value="1"/>
</dbReference>
<dbReference type="InterPro" id="IPR013342">
    <property type="entry name" value="Mandelate_racemase_C"/>
</dbReference>
<dbReference type="SUPFAM" id="SSF51604">
    <property type="entry name" value="Enolase C-terminal domain-like"/>
    <property type="match status" value="1"/>
</dbReference>
<evidence type="ECO:0000259" key="4">
    <source>
        <dbReference type="SMART" id="SM00922"/>
    </source>
</evidence>
<accession>A0ABQ6N562</accession>
<dbReference type="Proteomes" id="UP001165060">
    <property type="component" value="Unassembled WGS sequence"/>
</dbReference>
<comment type="caution">
    <text evidence="5">The sequence shown here is derived from an EMBL/GenBank/DDBJ whole genome shotgun (WGS) entry which is preliminary data.</text>
</comment>
<feature type="domain" description="Mandelate racemase/muconate lactonizing enzyme C-terminal" evidence="4">
    <location>
        <begin position="211"/>
        <end position="307"/>
    </location>
</feature>
<dbReference type="InterPro" id="IPR029017">
    <property type="entry name" value="Enolase-like_N"/>
</dbReference>
<keyword evidence="2" id="KW-0479">Metal-binding</keyword>
<dbReference type="InterPro" id="IPR036849">
    <property type="entry name" value="Enolase-like_C_sf"/>
</dbReference>
<dbReference type="PANTHER" id="PTHR13794:SF58">
    <property type="entry name" value="MITOCHONDRIAL ENOLASE SUPERFAMILY MEMBER 1"/>
    <property type="match status" value="1"/>
</dbReference>
<dbReference type="Gene3D" id="3.20.20.120">
    <property type="entry name" value="Enolase-like C-terminal domain"/>
    <property type="match status" value="1"/>
</dbReference>
<dbReference type="Gene3D" id="3.30.390.10">
    <property type="entry name" value="Enolase-like, N-terminal domain"/>
    <property type="match status" value="1"/>
</dbReference>
<dbReference type="InterPro" id="IPR018110">
    <property type="entry name" value="Mandel_Rmase/mucon_lact_enz_CS"/>
</dbReference>
<dbReference type="PROSITE" id="PS00909">
    <property type="entry name" value="MR_MLE_2"/>
    <property type="match status" value="1"/>
</dbReference>
<gene>
    <name evidence="5" type="ORF">TeGR_g14030</name>
</gene>
<dbReference type="SFLD" id="SFLDG00179">
    <property type="entry name" value="mandelate_racemase"/>
    <property type="match status" value="1"/>
</dbReference>
<keyword evidence="6" id="KW-1185">Reference proteome</keyword>
<sequence length="461" mass="50974">MHPAQMEALLNTIEIEHVSLRDIRFPTSQTREGSDARSQDPDYSLVYCTLSASNTAHKGVGIAFSLGRGNELLLAAGKLLQREVVNLKLSSCWNNFADVWRRLVGSRDGQLLWVGVDKAVVHQAGAMLVNAVWDLWAKVAAMPLWKLVTWLPPEVLARAIPLWDVEDELDEAEVLRLLQRDSSTRADRIARVERGGIPAYTTATGWSGFDDSKVLTLLDEAMAKGFTSFKMKVGLGIERDMQRAALIRRRIGDERELMMDANSVWSVAEAISCMQRLAAFRPRWIEEPIHCDDILGHLKVQQALPGIQVAGGEQTANRVLMKQFLSSGAYTVCQQDAVKCGGLNEWLTSALLAAKHGVPMCPHTGGVALCQMGPHLGAIDFTVISKSFDGRVTEYVTSLEEHFLAPPIIKDGAYAAPTALGWGLDMKDISLEIYEWPTGSFWRDKQNWFDKAGREGQAGCK</sequence>
<evidence type="ECO:0000256" key="1">
    <source>
        <dbReference type="ARBA" id="ARBA00001946"/>
    </source>
</evidence>
<evidence type="ECO:0000256" key="2">
    <source>
        <dbReference type="ARBA" id="ARBA00022723"/>
    </source>
</evidence>
<dbReference type="PANTHER" id="PTHR13794">
    <property type="entry name" value="ENOLASE SUPERFAMILY, MANDELATE RACEMASE"/>
    <property type="match status" value="1"/>
</dbReference>
<dbReference type="SFLD" id="SFLDS00001">
    <property type="entry name" value="Enolase"/>
    <property type="match status" value="1"/>
</dbReference>
<keyword evidence="3" id="KW-0460">Magnesium</keyword>
<dbReference type="InterPro" id="IPR029065">
    <property type="entry name" value="Enolase_C-like"/>
</dbReference>
<dbReference type="EMBL" id="BRYB01002203">
    <property type="protein sequence ID" value="GMI41176.1"/>
    <property type="molecule type" value="Genomic_DNA"/>
</dbReference>